<accession>A0A2H0B6E5</accession>
<organism evidence="4 5">
    <name type="scientific">Candidatus Beckwithbacteria bacterium CG23_combo_of_CG06-09_8_20_14_all_47_9</name>
    <dbReference type="NCBI Taxonomy" id="1974498"/>
    <lineage>
        <taxon>Bacteria</taxon>
        <taxon>Candidatus Beckwithiibacteriota</taxon>
    </lineage>
</organism>
<evidence type="ECO:0000259" key="2">
    <source>
        <dbReference type="Pfam" id="PF00188"/>
    </source>
</evidence>
<dbReference type="SUPFAM" id="SSF55797">
    <property type="entry name" value="PR-1-like"/>
    <property type="match status" value="1"/>
</dbReference>
<evidence type="ECO:0000256" key="1">
    <source>
        <dbReference type="SAM" id="Phobius"/>
    </source>
</evidence>
<dbReference type="InterPro" id="IPR036366">
    <property type="entry name" value="PGBDSf"/>
</dbReference>
<gene>
    <name evidence="4" type="ORF">COX09_01005</name>
</gene>
<proteinExistence type="predicted"/>
<dbReference type="SUPFAM" id="SSF47090">
    <property type="entry name" value="PGBD-like"/>
    <property type="match status" value="1"/>
</dbReference>
<evidence type="ECO:0000313" key="4">
    <source>
        <dbReference type="EMBL" id="PIP52538.1"/>
    </source>
</evidence>
<evidence type="ECO:0000313" key="5">
    <source>
        <dbReference type="Proteomes" id="UP000231081"/>
    </source>
</evidence>
<comment type="caution">
    <text evidence="4">The sequence shown here is derived from an EMBL/GenBank/DDBJ whole genome shotgun (WGS) entry which is preliminary data.</text>
</comment>
<feature type="transmembrane region" description="Helical" evidence="1">
    <location>
        <begin position="70"/>
        <end position="91"/>
    </location>
</feature>
<protein>
    <recommendedName>
        <fullName evidence="6">Peptidoglycan binding-like domain-containing protein</fullName>
    </recommendedName>
</protein>
<evidence type="ECO:0000259" key="3">
    <source>
        <dbReference type="Pfam" id="PF01471"/>
    </source>
</evidence>
<dbReference type="CDD" id="cd05379">
    <property type="entry name" value="CAP_bacterial"/>
    <property type="match status" value="1"/>
</dbReference>
<feature type="domain" description="SCP" evidence="2">
    <location>
        <begin position="248"/>
        <end position="354"/>
    </location>
</feature>
<dbReference type="Gene3D" id="3.40.33.10">
    <property type="entry name" value="CAP"/>
    <property type="match status" value="1"/>
</dbReference>
<feature type="transmembrane region" description="Helical" evidence="1">
    <location>
        <begin position="30"/>
        <end position="49"/>
    </location>
</feature>
<dbReference type="EMBL" id="PCSQ01000024">
    <property type="protein sequence ID" value="PIP52538.1"/>
    <property type="molecule type" value="Genomic_DNA"/>
</dbReference>
<dbReference type="InterPro" id="IPR002477">
    <property type="entry name" value="Peptidoglycan-bd-like"/>
</dbReference>
<dbReference type="Proteomes" id="UP000231081">
    <property type="component" value="Unassembled WGS sequence"/>
</dbReference>
<sequence>MKYFLLWILTMIVLPFMVNAALPEWSTFEFIILLADILLGIYAWAIFNLRLEKRIKSKLPNWRGSIMTAFTFLGTLIGGVTLVVGLLTINYNKYVKFKTPSYTSAVPLIKERLVIDEVKLGSTGDDVVVLQTLLYQDTEVYRGPASGYFGEVTRQGALKFQKKHGLDQSGIADLPTRNKLSEIYSYQTREYWLSMIRLMPIIAPITQSTQNVSNNAKWGVPERVEGTEHGWAMRVNNDSTMATAQEIFDALNVYRSKKGVRGLNWDGNLASFALERANFYKANGLDDHAGFKNYIGNDDNRRKLGFRGIGENGSIGYLMTGTHVIEWVFASDAPHDNNQLDSDWSDVGIGVSGTGVDIIFGSTRF</sequence>
<evidence type="ECO:0008006" key="6">
    <source>
        <dbReference type="Google" id="ProtNLM"/>
    </source>
</evidence>
<dbReference type="InterPro" id="IPR035940">
    <property type="entry name" value="CAP_sf"/>
</dbReference>
<keyword evidence="1" id="KW-1133">Transmembrane helix</keyword>
<dbReference type="InterPro" id="IPR014044">
    <property type="entry name" value="CAP_dom"/>
</dbReference>
<name>A0A2H0B6E5_9BACT</name>
<dbReference type="Gene3D" id="1.10.101.10">
    <property type="entry name" value="PGBD-like superfamily/PGBD"/>
    <property type="match status" value="1"/>
</dbReference>
<keyword evidence="1" id="KW-0812">Transmembrane</keyword>
<dbReference type="InterPro" id="IPR036365">
    <property type="entry name" value="PGBD-like_sf"/>
</dbReference>
<keyword evidence="1" id="KW-0472">Membrane</keyword>
<dbReference type="Pfam" id="PF00188">
    <property type="entry name" value="CAP"/>
    <property type="match status" value="1"/>
</dbReference>
<dbReference type="AlphaFoldDB" id="A0A2H0B6E5"/>
<reference evidence="4 5" key="1">
    <citation type="submission" date="2017-09" db="EMBL/GenBank/DDBJ databases">
        <title>Depth-based differentiation of microbial function through sediment-hosted aquifers and enrichment of novel symbionts in the deep terrestrial subsurface.</title>
        <authorList>
            <person name="Probst A.J."/>
            <person name="Ladd B."/>
            <person name="Jarett J.K."/>
            <person name="Geller-Mcgrath D.E."/>
            <person name="Sieber C.M."/>
            <person name="Emerson J.B."/>
            <person name="Anantharaman K."/>
            <person name="Thomas B.C."/>
            <person name="Malmstrom R."/>
            <person name="Stieglmeier M."/>
            <person name="Klingl A."/>
            <person name="Woyke T."/>
            <person name="Ryan C.M."/>
            <person name="Banfield J.F."/>
        </authorList>
    </citation>
    <scope>NUCLEOTIDE SEQUENCE [LARGE SCALE GENOMIC DNA]</scope>
    <source>
        <strain evidence="4">CG23_combo_of_CG06-09_8_20_14_all_47_9</strain>
    </source>
</reference>
<dbReference type="Pfam" id="PF01471">
    <property type="entry name" value="PG_binding_1"/>
    <property type="match status" value="1"/>
</dbReference>
<feature type="domain" description="Peptidoglycan binding-like" evidence="3">
    <location>
        <begin position="123"/>
        <end position="180"/>
    </location>
</feature>